<keyword evidence="2" id="KW-1003">Cell membrane</keyword>
<gene>
    <name evidence="12" type="primary">LOC105431362</name>
</gene>
<keyword evidence="7 10" id="KW-0472">Membrane</keyword>
<evidence type="ECO:0000256" key="3">
    <source>
        <dbReference type="ARBA" id="ARBA00022606"/>
    </source>
</evidence>
<feature type="transmembrane region" description="Helical" evidence="10">
    <location>
        <begin position="449"/>
        <end position="476"/>
    </location>
</feature>
<evidence type="ECO:0000256" key="10">
    <source>
        <dbReference type="SAM" id="Phobius"/>
    </source>
</evidence>
<organism evidence="11 12">
    <name type="scientific">Pogonomyrmex barbatus</name>
    <name type="common">red harvester ant</name>
    <dbReference type="NCBI Taxonomy" id="144034"/>
    <lineage>
        <taxon>Eukaryota</taxon>
        <taxon>Metazoa</taxon>
        <taxon>Ecdysozoa</taxon>
        <taxon>Arthropoda</taxon>
        <taxon>Hexapoda</taxon>
        <taxon>Insecta</taxon>
        <taxon>Pterygota</taxon>
        <taxon>Neoptera</taxon>
        <taxon>Endopterygota</taxon>
        <taxon>Hymenoptera</taxon>
        <taxon>Apocrita</taxon>
        <taxon>Aculeata</taxon>
        <taxon>Formicoidea</taxon>
        <taxon>Formicidae</taxon>
        <taxon>Myrmicinae</taxon>
        <taxon>Pogonomyrmex</taxon>
    </lineage>
</organism>
<evidence type="ECO:0000256" key="2">
    <source>
        <dbReference type="ARBA" id="ARBA00022475"/>
    </source>
</evidence>
<dbReference type="AlphaFoldDB" id="A0A6I9WVC5"/>
<name>A0A6I9WVC5_9HYME</name>
<feature type="transmembrane region" description="Helical" evidence="10">
    <location>
        <begin position="128"/>
        <end position="151"/>
    </location>
</feature>
<feature type="transmembrane region" description="Helical" evidence="10">
    <location>
        <begin position="185"/>
        <end position="207"/>
    </location>
</feature>
<reference evidence="12" key="1">
    <citation type="submission" date="2025-08" db="UniProtKB">
        <authorList>
            <consortium name="RefSeq"/>
        </authorList>
    </citation>
    <scope>IDENTIFICATION</scope>
</reference>
<feature type="transmembrane region" description="Helical" evidence="10">
    <location>
        <begin position="275"/>
        <end position="295"/>
    </location>
</feature>
<dbReference type="PANTHER" id="PTHR21137:SF35">
    <property type="entry name" value="ODORANT RECEPTOR 19A-RELATED"/>
    <property type="match status" value="1"/>
</dbReference>
<keyword evidence="9" id="KW-0807">Transducer</keyword>
<evidence type="ECO:0000256" key="4">
    <source>
        <dbReference type="ARBA" id="ARBA00022692"/>
    </source>
</evidence>
<dbReference type="KEGG" id="pbar:105431362"/>
<dbReference type="Proteomes" id="UP000504615">
    <property type="component" value="Unplaced"/>
</dbReference>
<feature type="transmembrane region" description="Helical" evidence="10">
    <location>
        <begin position="529"/>
        <end position="550"/>
    </location>
</feature>
<dbReference type="GO" id="GO:0005549">
    <property type="term" value="F:odorant binding"/>
    <property type="evidence" value="ECO:0007669"/>
    <property type="project" value="InterPro"/>
</dbReference>
<keyword evidence="11" id="KW-1185">Reference proteome</keyword>
<evidence type="ECO:0000313" key="11">
    <source>
        <dbReference type="Proteomes" id="UP000504615"/>
    </source>
</evidence>
<evidence type="ECO:0000256" key="6">
    <source>
        <dbReference type="ARBA" id="ARBA00022989"/>
    </source>
</evidence>
<comment type="subcellular location">
    <subcellularLocation>
        <location evidence="1">Cell membrane</location>
        <topology evidence="1">Multi-pass membrane protein</topology>
    </subcellularLocation>
</comment>
<feature type="transmembrane region" description="Helical" evidence="10">
    <location>
        <begin position="35"/>
        <end position="57"/>
    </location>
</feature>
<dbReference type="InterPro" id="IPR004117">
    <property type="entry name" value="7tm6_olfct_rcpt"/>
</dbReference>
<keyword evidence="4 10" id="KW-0812">Transmembrane</keyword>
<dbReference type="RefSeq" id="XP_011643798.2">
    <property type="nucleotide sequence ID" value="XM_011645496.2"/>
</dbReference>
<keyword evidence="6 10" id="KW-1133">Transmembrane helix</keyword>
<proteinExistence type="predicted"/>
<dbReference type="GO" id="GO:0005886">
    <property type="term" value="C:plasma membrane"/>
    <property type="evidence" value="ECO:0007669"/>
    <property type="project" value="UniProtKB-SubCell"/>
</dbReference>
<accession>A0A6I9WVC5</accession>
<evidence type="ECO:0000256" key="7">
    <source>
        <dbReference type="ARBA" id="ARBA00023136"/>
    </source>
</evidence>
<evidence type="ECO:0000256" key="1">
    <source>
        <dbReference type="ARBA" id="ARBA00004651"/>
    </source>
</evidence>
<evidence type="ECO:0000313" key="12">
    <source>
        <dbReference type="RefSeq" id="XP_011643798.2"/>
    </source>
</evidence>
<dbReference type="GeneID" id="105431362"/>
<dbReference type="OrthoDB" id="7546827at2759"/>
<evidence type="ECO:0000256" key="5">
    <source>
        <dbReference type="ARBA" id="ARBA00022725"/>
    </source>
</evidence>
<feature type="transmembrane region" description="Helical" evidence="10">
    <location>
        <begin position="307"/>
        <end position="326"/>
    </location>
</feature>
<sequence length="649" mass="75018">MGDIDQFFQESHYNIIRVLLNISGLWPFHTINRRYAIYFAMLLILGSGFIFEMLGIIEVRHDSFEVIDALPLFFFAIVTLSKMFCVVYTLPKIKMLLIKMREICLSAKSDEETKIQNSHALHGRKLGYAYTGFLLGHSILYMLSTLVTRFFHMRSNKIDKPPAKESNSQVGLPHRVNYMIDLDTYYVPIFIHSAICDFSYTVLLVVFDVLYLTLVEYCCGLYASLRYRLETALVFQNENNGLMMTIKDKSYSNIVYSIRRHVETIQFVAVLESVYSLPLFIHVGLTVFILSVLEYQVINNSENITRITLILKPAAYLNGLLINIFFENWQGQKIIDSSEKVFESAYIKMLLVKIHEHWCSSKADKEAKILHSNELVARKFGFIYAGGLGVYAVIYVFTPLVIMFLYNAEDASNKTQDSETRDSTRHINYMIDLQMQYIPLYIQGSMCEIYFTIIIVAINILYLASVQHCCGLFAALCYHLENAFEFEDDDDIMTSTQNKCYLHITYGIRRHAEAIQFSRAIESLYRLPFFLHMTINVTLLSIVGFQVMAYPENINRMLPYGSYLSGLVLNTFFENWQGQKMIDCNEKVYNSAYKLEWYKMPIASQKLLIMIMLRSNKPLTITAGKVLVLSYVTFNAVSVNDSVKQEQFH</sequence>
<feature type="transmembrane region" description="Helical" evidence="10">
    <location>
        <begin position="382"/>
        <end position="406"/>
    </location>
</feature>
<evidence type="ECO:0000256" key="9">
    <source>
        <dbReference type="ARBA" id="ARBA00023224"/>
    </source>
</evidence>
<keyword evidence="3" id="KW-0716">Sensory transduction</keyword>
<evidence type="ECO:0000256" key="8">
    <source>
        <dbReference type="ARBA" id="ARBA00023170"/>
    </source>
</evidence>
<keyword evidence="5" id="KW-0552">Olfaction</keyword>
<dbReference type="GO" id="GO:0007165">
    <property type="term" value="P:signal transduction"/>
    <property type="evidence" value="ECO:0007669"/>
    <property type="project" value="UniProtKB-KW"/>
</dbReference>
<feature type="transmembrane region" description="Helical" evidence="10">
    <location>
        <begin position="69"/>
        <end position="90"/>
    </location>
</feature>
<dbReference type="Pfam" id="PF02949">
    <property type="entry name" value="7tm_6"/>
    <property type="match status" value="2"/>
</dbReference>
<dbReference type="GO" id="GO:0004984">
    <property type="term" value="F:olfactory receptor activity"/>
    <property type="evidence" value="ECO:0007669"/>
    <property type="project" value="InterPro"/>
</dbReference>
<protein>
    <submittedName>
        <fullName evidence="12">LOW QUALITY PROTEIN: uncharacterized protein LOC105431362</fullName>
    </submittedName>
</protein>
<dbReference type="PANTHER" id="PTHR21137">
    <property type="entry name" value="ODORANT RECEPTOR"/>
    <property type="match status" value="1"/>
</dbReference>
<keyword evidence="8" id="KW-0675">Receptor</keyword>